<sequence>MNREGGMRIGVVVGGAVTPGDAVLVAGDAAVTEGVACERFRLAANPLHGIGCACCAPRGPAAEALGRLFLARARGVVPWFSRVVVVADTTGVAAVRAALVGDAVTMARFFETDPPAEGGR</sequence>
<protein>
    <submittedName>
        <fullName evidence="1">Uncharacterized protein</fullName>
    </submittedName>
</protein>
<proteinExistence type="predicted"/>
<evidence type="ECO:0000313" key="2">
    <source>
        <dbReference type="Proteomes" id="UP001279553"/>
    </source>
</evidence>
<reference evidence="1 2" key="1">
    <citation type="submission" date="2023-11" db="EMBL/GenBank/DDBJ databases">
        <title>MicrobeMod: A computational toolkit for identifying prokaryotic methylation and restriction-modification with nanopore sequencing.</title>
        <authorList>
            <person name="Crits-Christoph A."/>
            <person name="Kang S.C."/>
            <person name="Lee H."/>
            <person name="Ostrov N."/>
        </authorList>
    </citation>
    <scope>NUCLEOTIDE SEQUENCE [LARGE SCALE GENOMIC DNA]</scope>
    <source>
        <strain evidence="1 2">DSMZ 700</strain>
    </source>
</reference>
<comment type="caution">
    <text evidence="1">The sequence shown here is derived from an EMBL/GenBank/DDBJ whole genome shotgun (WGS) entry which is preliminary data.</text>
</comment>
<dbReference type="Proteomes" id="UP001279553">
    <property type="component" value="Unassembled WGS sequence"/>
</dbReference>
<dbReference type="AlphaFoldDB" id="A0AAW9DNH8"/>
<dbReference type="EMBL" id="JAWXYB010000018">
    <property type="protein sequence ID" value="MDX5930233.1"/>
    <property type="molecule type" value="Genomic_DNA"/>
</dbReference>
<evidence type="ECO:0000313" key="1">
    <source>
        <dbReference type="EMBL" id="MDX5930233.1"/>
    </source>
</evidence>
<keyword evidence="2" id="KW-1185">Reference proteome</keyword>
<name>A0AAW9DNH8_ACIAO</name>
<gene>
    <name evidence="1" type="ORF">SIL87_05560</name>
</gene>
<organism evidence="1 2">
    <name type="scientific">Acidiphilium acidophilum</name>
    <name type="common">Thiobacillus acidophilus</name>
    <dbReference type="NCBI Taxonomy" id="76588"/>
    <lineage>
        <taxon>Bacteria</taxon>
        <taxon>Pseudomonadati</taxon>
        <taxon>Pseudomonadota</taxon>
        <taxon>Alphaproteobacteria</taxon>
        <taxon>Acetobacterales</taxon>
        <taxon>Acidocellaceae</taxon>
        <taxon>Acidiphilium</taxon>
    </lineage>
</organism>
<accession>A0AAW9DNH8</accession>